<accession>A0AA49JYT8</accession>
<dbReference type="AlphaFoldDB" id="A0AA49JTD0"/>
<keyword evidence="5 9" id="KW-0067">ATP-binding</keyword>
<comment type="function">
    <text evidence="9">Catalyzes the 2-thiolation of uridine at the wobble position (U34) of tRNA, leading to the formation of s(2)U34.</text>
</comment>
<reference evidence="12" key="1">
    <citation type="submission" date="2023-07" db="EMBL/GenBank/DDBJ databases">
        <authorList>
            <person name="Haufschild T."/>
            <person name="Kallscheuer N."/>
            <person name="Hammer J."/>
            <person name="Kohn T."/>
            <person name="Kabuu M."/>
            <person name="Jogler M."/>
            <person name="Wohfarth N."/>
            <person name="Heuer A."/>
            <person name="Rohde M."/>
            <person name="van Teeseling M.C.F."/>
            <person name="Jogler C."/>
        </authorList>
    </citation>
    <scope>NUCLEOTIDE SEQUENCE</scope>
    <source>
        <strain evidence="12">Strain 138</strain>
        <strain evidence="13">Strain 318</strain>
    </source>
</reference>
<dbReference type="EC" id="2.8.1.13" evidence="9"/>
<dbReference type="Pfam" id="PF03054">
    <property type="entry name" value="tRNA_Me_trans"/>
    <property type="match status" value="1"/>
</dbReference>
<dbReference type="NCBIfam" id="NF001138">
    <property type="entry name" value="PRK00143.1"/>
    <property type="match status" value="1"/>
</dbReference>
<evidence type="ECO:0000256" key="8">
    <source>
        <dbReference type="ARBA" id="ARBA00051542"/>
    </source>
</evidence>
<dbReference type="InterPro" id="IPR023382">
    <property type="entry name" value="MnmA-like_central_sf"/>
</dbReference>
<dbReference type="SUPFAM" id="SSF52402">
    <property type="entry name" value="Adenine nucleotide alpha hydrolases-like"/>
    <property type="match status" value="1"/>
</dbReference>
<evidence type="ECO:0000313" key="13">
    <source>
        <dbReference type="EMBL" id="WKW14559.1"/>
    </source>
</evidence>
<dbReference type="Pfam" id="PF20258">
    <property type="entry name" value="tRNA_Me_trans_C"/>
    <property type="match status" value="1"/>
</dbReference>
<dbReference type="RefSeq" id="WP_367887347.1">
    <property type="nucleotide sequence ID" value="NZ_CP130612.1"/>
</dbReference>
<dbReference type="GO" id="GO:0002143">
    <property type="term" value="P:tRNA wobble position uridine thiolation"/>
    <property type="evidence" value="ECO:0007669"/>
    <property type="project" value="TreeGrafter"/>
</dbReference>
<dbReference type="InterPro" id="IPR046885">
    <property type="entry name" value="MnmA-like_C"/>
</dbReference>
<proteinExistence type="inferred from homology"/>
<protein>
    <recommendedName>
        <fullName evidence="9">tRNA-specific 2-thiouridylase MnmA</fullName>
        <ecNumber evidence="9">2.8.1.13</ecNumber>
    </recommendedName>
</protein>
<feature type="active site" description="Cysteine persulfide intermediate" evidence="9">
    <location>
        <position position="198"/>
    </location>
</feature>
<keyword evidence="6 9" id="KW-0694">RNA-binding</keyword>
<feature type="domain" description="tRNA-specific 2-thiouridylase MnmA-like central" evidence="11">
    <location>
        <begin position="221"/>
        <end position="273"/>
    </location>
</feature>
<sequence length="369" mass="39570">MSASSPRPRVLAAMSGGVDSSVAAALLVRQGYDVVGVTMKLFNDGGDLPDRPCCSLDSVNDARRVCESLGIPHYVLNLQDAFGRDVVSDFVAEYAAGRTPIPCVRCNTFTKFRDLLAKADAIEAPFIATGHYARIIDGQLARGVDDNKDQTYFLWGIEREVVARMLLPVGHLTKPETRAIARELGLLTAEKPESHEICFVPDGDYVKVLERELPADAPSLTPGPILTLDGRVVGEHKGFARYTIGQRRGLPGGSSEPLFVVALRPEDRAVVVGPREALLGRGLSATDVNWLAARVPADGSEVLVRIRHRATPVPATLVVATRDRFEVLLHEPAYAISPGQSVVLYDAAGLVLGGGIIAASKRVLPIQAA</sequence>
<feature type="site" description="Interaction with tRNA" evidence="9">
    <location>
        <position position="340"/>
    </location>
</feature>
<keyword evidence="4 9" id="KW-0547">Nucleotide-binding</keyword>
<feature type="binding site" evidence="9">
    <location>
        <position position="39"/>
    </location>
    <ligand>
        <name>ATP</name>
        <dbReference type="ChEBI" id="CHEBI:30616"/>
    </ligand>
</feature>
<evidence type="ECO:0000256" key="4">
    <source>
        <dbReference type="ARBA" id="ARBA00022741"/>
    </source>
</evidence>
<dbReference type="KEGG" id="pspc:Strain318_000906"/>
<dbReference type="GO" id="GO:0005524">
    <property type="term" value="F:ATP binding"/>
    <property type="evidence" value="ECO:0007669"/>
    <property type="project" value="UniProtKB-KW"/>
</dbReference>
<dbReference type="GO" id="GO:0103016">
    <property type="term" value="F:tRNA-uridine 2-sulfurtransferase activity"/>
    <property type="evidence" value="ECO:0007669"/>
    <property type="project" value="UniProtKB-EC"/>
</dbReference>
<comment type="subcellular location">
    <subcellularLocation>
        <location evidence="9">Cytoplasm</location>
    </subcellularLocation>
</comment>
<evidence type="ECO:0000256" key="5">
    <source>
        <dbReference type="ARBA" id="ARBA00022840"/>
    </source>
</evidence>
<keyword evidence="7" id="KW-1015">Disulfide bond</keyword>
<dbReference type="Gene3D" id="3.40.50.620">
    <property type="entry name" value="HUPs"/>
    <property type="match status" value="1"/>
</dbReference>
<keyword evidence="14" id="KW-1185">Reference proteome</keyword>
<evidence type="ECO:0000313" key="14">
    <source>
        <dbReference type="Proteomes" id="UP001229955"/>
    </source>
</evidence>
<evidence type="ECO:0000256" key="1">
    <source>
        <dbReference type="ARBA" id="ARBA00022555"/>
    </source>
</evidence>
<evidence type="ECO:0000313" key="12">
    <source>
        <dbReference type="EMBL" id="WKW11649.1"/>
    </source>
</evidence>
<feature type="binding site" evidence="9">
    <location>
        <position position="130"/>
    </location>
    <ligand>
        <name>ATP</name>
        <dbReference type="ChEBI" id="CHEBI:30616"/>
    </ligand>
</feature>
<comment type="catalytic activity">
    <reaction evidence="8 9">
        <text>S-sulfanyl-L-cysteinyl-[protein] + uridine(34) in tRNA + AH2 + ATP = 2-thiouridine(34) in tRNA + L-cysteinyl-[protein] + A + AMP + diphosphate + H(+)</text>
        <dbReference type="Rhea" id="RHEA:47032"/>
        <dbReference type="Rhea" id="RHEA-COMP:10131"/>
        <dbReference type="Rhea" id="RHEA-COMP:11726"/>
        <dbReference type="Rhea" id="RHEA-COMP:11727"/>
        <dbReference type="Rhea" id="RHEA-COMP:11728"/>
        <dbReference type="ChEBI" id="CHEBI:13193"/>
        <dbReference type="ChEBI" id="CHEBI:15378"/>
        <dbReference type="ChEBI" id="CHEBI:17499"/>
        <dbReference type="ChEBI" id="CHEBI:29950"/>
        <dbReference type="ChEBI" id="CHEBI:30616"/>
        <dbReference type="ChEBI" id="CHEBI:33019"/>
        <dbReference type="ChEBI" id="CHEBI:61963"/>
        <dbReference type="ChEBI" id="CHEBI:65315"/>
        <dbReference type="ChEBI" id="CHEBI:87170"/>
        <dbReference type="ChEBI" id="CHEBI:456215"/>
        <dbReference type="EC" id="2.8.1.13"/>
    </reaction>
</comment>
<feature type="site" description="Interaction with tRNA" evidence="9">
    <location>
        <position position="131"/>
    </location>
</feature>
<dbReference type="InterPro" id="IPR014729">
    <property type="entry name" value="Rossmann-like_a/b/a_fold"/>
</dbReference>
<evidence type="ECO:0000259" key="11">
    <source>
        <dbReference type="Pfam" id="PF20259"/>
    </source>
</evidence>
<dbReference type="HAMAP" id="MF_00144">
    <property type="entry name" value="tRNA_thiouridyl_MnmA"/>
    <property type="match status" value="1"/>
</dbReference>
<feature type="active site" description="Nucleophile" evidence="9">
    <location>
        <position position="106"/>
    </location>
</feature>
<keyword evidence="3 9" id="KW-0819">tRNA processing</keyword>
<keyword evidence="2 9" id="KW-0808">Transferase</keyword>
<keyword evidence="9" id="KW-0963">Cytoplasm</keyword>
<dbReference type="EMBL" id="CP130613">
    <property type="protein sequence ID" value="WKW14559.1"/>
    <property type="molecule type" value="Genomic_DNA"/>
</dbReference>
<feature type="binding site" evidence="9">
    <location>
        <begin position="13"/>
        <end position="20"/>
    </location>
    <ligand>
        <name>ATP</name>
        <dbReference type="ChEBI" id="CHEBI:30616"/>
    </ligand>
</feature>
<dbReference type="NCBIfam" id="TIGR00420">
    <property type="entry name" value="trmU"/>
    <property type="match status" value="1"/>
</dbReference>
<evidence type="ECO:0000256" key="6">
    <source>
        <dbReference type="ARBA" id="ARBA00022884"/>
    </source>
</evidence>
<evidence type="ECO:0000256" key="2">
    <source>
        <dbReference type="ARBA" id="ARBA00022679"/>
    </source>
</evidence>
<comment type="similarity">
    <text evidence="9">Belongs to the MnmA/TRMU family.</text>
</comment>
<dbReference type="Proteomes" id="UP001229955">
    <property type="component" value="Chromosome"/>
</dbReference>
<name>A0AA49JTD0_9BACT</name>
<evidence type="ECO:0000256" key="3">
    <source>
        <dbReference type="ARBA" id="ARBA00022694"/>
    </source>
</evidence>
<accession>A0AA49JTD0</accession>
<organism evidence="12">
    <name type="scientific">Pseudogemmatithrix spongiicola</name>
    <dbReference type="NCBI Taxonomy" id="3062599"/>
    <lineage>
        <taxon>Bacteria</taxon>
        <taxon>Pseudomonadati</taxon>
        <taxon>Gemmatimonadota</taxon>
        <taxon>Gemmatimonadia</taxon>
        <taxon>Gemmatimonadales</taxon>
        <taxon>Gemmatimonadaceae</taxon>
        <taxon>Pseudogemmatithrix</taxon>
    </lineage>
</organism>
<evidence type="ECO:0000256" key="7">
    <source>
        <dbReference type="ARBA" id="ARBA00023157"/>
    </source>
</evidence>
<evidence type="ECO:0000256" key="9">
    <source>
        <dbReference type="HAMAP-Rule" id="MF_00144"/>
    </source>
</evidence>
<dbReference type="Gene3D" id="2.30.30.280">
    <property type="entry name" value="Adenine nucleotide alpha hydrolases-like domains"/>
    <property type="match status" value="1"/>
</dbReference>
<feature type="domain" description="tRNA-specific 2-thiouridylase MnmA-like C-terminal" evidence="10">
    <location>
        <begin position="282"/>
        <end position="357"/>
    </location>
</feature>
<dbReference type="GO" id="GO:0000049">
    <property type="term" value="F:tRNA binding"/>
    <property type="evidence" value="ECO:0007669"/>
    <property type="project" value="UniProtKB-KW"/>
</dbReference>
<evidence type="ECO:0000259" key="10">
    <source>
        <dbReference type="Pfam" id="PF20258"/>
    </source>
</evidence>
<dbReference type="Pfam" id="PF20259">
    <property type="entry name" value="tRNA_Me_trans_M"/>
    <property type="match status" value="1"/>
</dbReference>
<dbReference type="EMBL" id="CP130612">
    <property type="protein sequence ID" value="WKW11649.1"/>
    <property type="molecule type" value="Genomic_DNA"/>
</dbReference>
<gene>
    <name evidence="9 12" type="primary">mnmA</name>
    <name evidence="12" type="ORF">Strain138_000906</name>
    <name evidence="13" type="ORF">Strain318_000906</name>
</gene>
<dbReference type="Gene3D" id="2.40.30.10">
    <property type="entry name" value="Translation factors"/>
    <property type="match status" value="1"/>
</dbReference>
<dbReference type="GO" id="GO:0005737">
    <property type="term" value="C:cytoplasm"/>
    <property type="evidence" value="ECO:0007669"/>
    <property type="project" value="UniProtKB-SubCell"/>
</dbReference>
<keyword evidence="1 9" id="KW-0820">tRNA-binding</keyword>
<dbReference type="CDD" id="cd01998">
    <property type="entry name" value="MnmA_TRMU-like"/>
    <property type="match status" value="1"/>
</dbReference>
<dbReference type="InterPro" id="IPR046884">
    <property type="entry name" value="MnmA-like_central"/>
</dbReference>
<comment type="caution">
    <text evidence="9">Lacks conserved residue(s) required for the propagation of feature annotation.</text>
</comment>
<dbReference type="PANTHER" id="PTHR11933:SF5">
    <property type="entry name" value="MITOCHONDRIAL TRNA-SPECIFIC 2-THIOURIDYLASE 1"/>
    <property type="match status" value="1"/>
</dbReference>
<feature type="region of interest" description="Interaction with tRNA" evidence="9">
    <location>
        <begin position="148"/>
        <end position="150"/>
    </location>
</feature>
<dbReference type="PANTHER" id="PTHR11933">
    <property type="entry name" value="TRNA 5-METHYLAMINOMETHYL-2-THIOURIDYLATE -METHYLTRANSFERASE"/>
    <property type="match status" value="1"/>
</dbReference>
<dbReference type="InterPro" id="IPR004506">
    <property type="entry name" value="MnmA-like"/>
</dbReference>